<dbReference type="EMBL" id="NMQW01000011">
    <property type="protein sequence ID" value="OXM86989.1"/>
    <property type="molecule type" value="Genomic_DNA"/>
</dbReference>
<dbReference type="SUPFAM" id="SSF51126">
    <property type="entry name" value="Pectin lyase-like"/>
    <property type="match status" value="2"/>
</dbReference>
<dbReference type="OrthoDB" id="2488735at2"/>
<feature type="signal peptide" evidence="1">
    <location>
        <begin position="1"/>
        <end position="35"/>
    </location>
</feature>
<dbReference type="Pfam" id="PF13229">
    <property type="entry name" value="Beta_helix"/>
    <property type="match status" value="2"/>
</dbReference>
<evidence type="ECO:0000313" key="4">
    <source>
        <dbReference type="Proteomes" id="UP000215509"/>
    </source>
</evidence>
<accession>A0A229UVS1</accession>
<evidence type="ECO:0000256" key="1">
    <source>
        <dbReference type="SAM" id="SignalP"/>
    </source>
</evidence>
<reference evidence="3 4" key="1">
    <citation type="submission" date="2017-07" db="EMBL/GenBank/DDBJ databases">
        <title>Genome sequencing and assembly of Paenibacillus rigui.</title>
        <authorList>
            <person name="Mayilraj S."/>
        </authorList>
    </citation>
    <scope>NUCLEOTIDE SEQUENCE [LARGE SCALE GENOMIC DNA]</scope>
    <source>
        <strain evidence="3 4">JCM 16352</strain>
    </source>
</reference>
<protein>
    <recommendedName>
        <fullName evidence="2">Right handed beta helix domain-containing protein</fullName>
    </recommendedName>
</protein>
<dbReference type="Gene3D" id="2.160.20.10">
    <property type="entry name" value="Single-stranded right-handed beta-helix, Pectin lyase-like"/>
    <property type="match status" value="2"/>
</dbReference>
<dbReference type="AlphaFoldDB" id="A0A229UVS1"/>
<evidence type="ECO:0000259" key="2">
    <source>
        <dbReference type="Pfam" id="PF13229"/>
    </source>
</evidence>
<evidence type="ECO:0000313" key="3">
    <source>
        <dbReference type="EMBL" id="OXM86989.1"/>
    </source>
</evidence>
<keyword evidence="4" id="KW-1185">Reference proteome</keyword>
<feature type="domain" description="Right handed beta helix" evidence="2">
    <location>
        <begin position="547"/>
        <end position="688"/>
    </location>
</feature>
<feature type="chain" id="PRO_5039397920" description="Right handed beta helix domain-containing protein" evidence="1">
    <location>
        <begin position="36"/>
        <end position="703"/>
    </location>
</feature>
<dbReference type="SMART" id="SM00710">
    <property type="entry name" value="PbH1"/>
    <property type="match status" value="9"/>
</dbReference>
<keyword evidence="1" id="KW-0732">Signal</keyword>
<dbReference type="InterPro" id="IPR039448">
    <property type="entry name" value="Beta_helix"/>
</dbReference>
<feature type="domain" description="Right handed beta helix" evidence="2">
    <location>
        <begin position="317"/>
        <end position="450"/>
    </location>
</feature>
<dbReference type="InterPro" id="IPR011050">
    <property type="entry name" value="Pectin_lyase_fold/virulence"/>
</dbReference>
<name>A0A229UVS1_9BACL</name>
<proteinExistence type="predicted"/>
<sequence>MSFPKFVQSMVRVKMKKGWLLCLILIGVMQLSAAAASDADNSVYTLVPKDWNIYNDGTHPVETTKGLNDALQWAHDNGKKVFHVPAGTYLIKKQDPKLSLDTSARINMVSDMTFELDDKAVIQKESNGFKGYQTLHIGYRANNVTIKGGTYRGDKDTHDYSSGGTHEGGYGITTEGAVNVTIDGVKGINFTGDGLAIGGKGTMVQDLYEASFTSGGIDDNGNLIKDAAKIRTKAALTFNHPIFQTEREFELSNRQKLPGTFDIYFYKKDGTFLSKLKGQSMRQLMKIPDGANHFYLVFNQPASTGAYVEFWQRAVSKQVKVQNSEFAFNRRQGITIGGGDQITIENNVLHDIKGTAPQSGIDVEGGYGENGHLNTNIFIKNNEFYNNAAYDIILYDGHDATVEGNHLASKGKIGLAVSPPFTKALIKDNHFDGSSIYAYHDVEFVGNKMNNSLTHLEGPNLKLDGMTFTDSKFIISSKDPFGVTASNITMYNEKGGSELSLWVNPVRLDHITMYGGSISGGVPNGSIIEYLKVRETSSLNMPPGTYNYCDIESSTAGITLDGAGKYVFDQCSLKVKEGVLVTHENADFTMTGSTFEMLDRRFALKAVKAEKLRFENNEILSEQLTASTDYAIMIGDFWTRNNPYLVKAAVIQGNTITSNMTSEGISTIYAGVGAPQYTIKDNTLINAKLRLRTTDMNVSNIEK</sequence>
<dbReference type="InterPro" id="IPR012334">
    <property type="entry name" value="Pectin_lyas_fold"/>
</dbReference>
<comment type="caution">
    <text evidence="3">The sequence shown here is derived from an EMBL/GenBank/DDBJ whole genome shotgun (WGS) entry which is preliminary data.</text>
</comment>
<dbReference type="Proteomes" id="UP000215509">
    <property type="component" value="Unassembled WGS sequence"/>
</dbReference>
<gene>
    <name evidence="3" type="ORF">CF651_07555</name>
</gene>
<dbReference type="InterPro" id="IPR006626">
    <property type="entry name" value="PbH1"/>
</dbReference>
<organism evidence="3 4">
    <name type="scientific">Paenibacillus rigui</name>
    <dbReference type="NCBI Taxonomy" id="554312"/>
    <lineage>
        <taxon>Bacteria</taxon>
        <taxon>Bacillati</taxon>
        <taxon>Bacillota</taxon>
        <taxon>Bacilli</taxon>
        <taxon>Bacillales</taxon>
        <taxon>Paenibacillaceae</taxon>
        <taxon>Paenibacillus</taxon>
    </lineage>
</organism>